<dbReference type="Gene3D" id="3.90.550.10">
    <property type="entry name" value="Spore Coat Polysaccharide Biosynthesis Protein SpsA, Chain A"/>
    <property type="match status" value="1"/>
</dbReference>
<evidence type="ECO:0000256" key="1">
    <source>
        <dbReference type="SAM" id="MobiDB-lite"/>
    </source>
</evidence>
<evidence type="ECO:0000259" key="2">
    <source>
        <dbReference type="Pfam" id="PF00535"/>
    </source>
</evidence>
<dbReference type="Proteomes" id="UP000275048">
    <property type="component" value="Unassembled WGS sequence"/>
</dbReference>
<feature type="region of interest" description="Disordered" evidence="1">
    <location>
        <begin position="21"/>
        <end position="49"/>
    </location>
</feature>
<feature type="region of interest" description="Disordered" evidence="1">
    <location>
        <begin position="155"/>
        <end position="198"/>
    </location>
</feature>
<evidence type="ECO:0000313" key="4">
    <source>
        <dbReference type="Proteomes" id="UP000275048"/>
    </source>
</evidence>
<proteinExistence type="predicted"/>
<dbReference type="GO" id="GO:0016740">
    <property type="term" value="F:transferase activity"/>
    <property type="evidence" value="ECO:0007669"/>
    <property type="project" value="UniProtKB-KW"/>
</dbReference>
<feature type="compositionally biased region" description="Basic residues" evidence="1">
    <location>
        <begin position="30"/>
        <end position="41"/>
    </location>
</feature>
<gene>
    <name evidence="3" type="ORF">EDM22_08230</name>
</gene>
<dbReference type="PANTHER" id="PTHR43685:SF2">
    <property type="entry name" value="GLYCOSYLTRANSFERASE 2-LIKE DOMAIN-CONTAINING PROTEIN"/>
    <property type="match status" value="1"/>
</dbReference>
<organism evidence="3 4">
    <name type="scientific">Agromyces tardus</name>
    <dbReference type="NCBI Taxonomy" id="2583849"/>
    <lineage>
        <taxon>Bacteria</taxon>
        <taxon>Bacillati</taxon>
        <taxon>Actinomycetota</taxon>
        <taxon>Actinomycetes</taxon>
        <taxon>Micrococcales</taxon>
        <taxon>Microbacteriaceae</taxon>
        <taxon>Agromyces</taxon>
    </lineage>
</organism>
<dbReference type="PANTHER" id="PTHR43685">
    <property type="entry name" value="GLYCOSYLTRANSFERASE"/>
    <property type="match status" value="1"/>
</dbReference>
<dbReference type="SUPFAM" id="SSF53448">
    <property type="entry name" value="Nucleotide-diphospho-sugar transferases"/>
    <property type="match status" value="1"/>
</dbReference>
<feature type="compositionally biased region" description="Basic and acidic residues" evidence="1">
    <location>
        <begin position="111"/>
        <end position="130"/>
    </location>
</feature>
<dbReference type="InterPro" id="IPR029044">
    <property type="entry name" value="Nucleotide-diphossugar_trans"/>
</dbReference>
<sequence length="504" mass="54094">MGGAARHRRGRCIRRDVAPASGHRGAACRGRPRLPASRHLRPHGERPVPRALRAILDGAGRLPRACCGSSGHDARSGASAGITPCLPSRCRPEEHGSGAPVRRPGACGDPPGRRDPAPELGAERGADGREADRLRLHGQARLGPRPGALAPALAASVDDRGGRPLRAGPVRTLPRGRTPPTCGSAAVSPDPRGSTVGAGTVDIVVPTNRVSPFLPEALESAMRQDYPSWRLVLVDDGSTAPAELERLVAGIPSAVVIHQPARGVSAARNTAIRSGTSEFITFLDDDDRWPSDRLRALVETLQRHPDAAGSFGNGQYIDAEGRVFGRWNTAGATQADFLRGTTPIPRITALLVRRSALDRAGLFDEELSFSEDDELILRLLRHAPLVSAAAVVVDYRRHGDNATHADWRIRYRSAERAVKQNIAAAAAAGRNDQVVLLRRNLRRMRRSTAGNSTGRILGDLRARRFGAAGRDLRDSVRIAPWGFVRGFARTVASRAGTRLRPQAR</sequence>
<feature type="region of interest" description="Disordered" evidence="1">
    <location>
        <begin position="66"/>
        <end position="130"/>
    </location>
</feature>
<dbReference type="InterPro" id="IPR050834">
    <property type="entry name" value="Glycosyltransf_2"/>
</dbReference>
<dbReference type="Pfam" id="PF00535">
    <property type="entry name" value="Glycos_transf_2"/>
    <property type="match status" value="1"/>
</dbReference>
<feature type="domain" description="Glycosyltransferase 2-like" evidence="2">
    <location>
        <begin position="203"/>
        <end position="358"/>
    </location>
</feature>
<dbReference type="EMBL" id="RHHB01000011">
    <property type="protein sequence ID" value="RNB50131.1"/>
    <property type="molecule type" value="Genomic_DNA"/>
</dbReference>
<evidence type="ECO:0000313" key="3">
    <source>
        <dbReference type="EMBL" id="RNB50131.1"/>
    </source>
</evidence>
<keyword evidence="4" id="KW-1185">Reference proteome</keyword>
<accession>A0A3M8AG65</accession>
<keyword evidence="3" id="KW-0808">Transferase</keyword>
<reference evidence="3 4" key="1">
    <citation type="submission" date="2018-10" db="EMBL/GenBank/DDBJ databases">
        <title>Isolation, diversity and antibacterial activity of antinobacteria from the wheat rhizosphere soil.</title>
        <authorList>
            <person name="Sun T."/>
        </authorList>
    </citation>
    <scope>NUCLEOTIDE SEQUENCE [LARGE SCALE GENOMIC DNA]</scope>
    <source>
        <strain evidence="3 4">SJ-23</strain>
    </source>
</reference>
<comment type="caution">
    <text evidence="3">The sequence shown here is derived from an EMBL/GenBank/DDBJ whole genome shotgun (WGS) entry which is preliminary data.</text>
</comment>
<dbReference type="CDD" id="cd00761">
    <property type="entry name" value="Glyco_tranf_GTA_type"/>
    <property type="match status" value="1"/>
</dbReference>
<dbReference type="AlphaFoldDB" id="A0A3M8AG65"/>
<dbReference type="InterPro" id="IPR001173">
    <property type="entry name" value="Glyco_trans_2-like"/>
</dbReference>
<name>A0A3M8AG65_9MICO</name>
<protein>
    <submittedName>
        <fullName evidence="3">Glycosyltransferase family 2 protein</fullName>
    </submittedName>
</protein>